<feature type="transmembrane region" description="Helical" evidence="14">
    <location>
        <begin position="352"/>
        <end position="377"/>
    </location>
</feature>
<feature type="transmembrane region" description="Helical" evidence="14">
    <location>
        <begin position="103"/>
        <end position="124"/>
    </location>
</feature>
<evidence type="ECO:0000256" key="14">
    <source>
        <dbReference type="SAM" id="Phobius"/>
    </source>
</evidence>
<evidence type="ECO:0000256" key="6">
    <source>
        <dbReference type="ARBA" id="ARBA00023136"/>
    </source>
</evidence>
<keyword evidence="6 14" id="KW-0472">Membrane</keyword>
<evidence type="ECO:0000256" key="12">
    <source>
        <dbReference type="ARBA" id="ARBA00080242"/>
    </source>
</evidence>
<dbReference type="InterPro" id="IPR005828">
    <property type="entry name" value="MFS_sugar_transport-like"/>
</dbReference>
<evidence type="ECO:0000313" key="16">
    <source>
        <dbReference type="Ensembl" id="ENSCSAVP00000010641.1"/>
    </source>
</evidence>
<feature type="transmembrane region" description="Helical" evidence="14">
    <location>
        <begin position="7"/>
        <end position="30"/>
    </location>
</feature>
<organism evidence="16 17">
    <name type="scientific">Ciona savignyi</name>
    <name type="common">Pacific transparent sea squirt</name>
    <dbReference type="NCBI Taxonomy" id="51511"/>
    <lineage>
        <taxon>Eukaryota</taxon>
        <taxon>Metazoa</taxon>
        <taxon>Chordata</taxon>
        <taxon>Tunicata</taxon>
        <taxon>Ascidiacea</taxon>
        <taxon>Phlebobranchia</taxon>
        <taxon>Cionidae</taxon>
        <taxon>Ciona</taxon>
    </lineage>
</organism>
<keyword evidence="7" id="KW-0325">Glycoprotein</keyword>
<comment type="function">
    <text evidence="9">Insulin-regulated facilitative hexose transporter that mediates the transport of glucose and fructose. Facilitates hepatic influx of dietary trehalose, which in turn inhibits glucose and fructose influx triggering a starvation signal and hepatic autophagy through activation of AMPK and ULK1. Also able to mediate the transport of dehydroascorbate.</text>
</comment>
<proteinExistence type="inferred from homology"/>
<evidence type="ECO:0000256" key="5">
    <source>
        <dbReference type="ARBA" id="ARBA00022989"/>
    </source>
</evidence>
<dbReference type="FunFam" id="1.20.1250.20:FF:000055">
    <property type="entry name" value="Facilitated trehalose transporter Tret1-2 homolog"/>
    <property type="match status" value="1"/>
</dbReference>
<dbReference type="NCBIfam" id="TIGR00879">
    <property type="entry name" value="SP"/>
    <property type="match status" value="1"/>
</dbReference>
<dbReference type="GO" id="GO:0005886">
    <property type="term" value="C:plasma membrane"/>
    <property type="evidence" value="ECO:0007669"/>
    <property type="project" value="UniProtKB-SubCell"/>
</dbReference>
<dbReference type="Ensembl" id="ENSCSAVT00000010771.1">
    <property type="protein sequence ID" value="ENSCSAVP00000010641.1"/>
    <property type="gene ID" value="ENSCSAVG00000006258.1"/>
</dbReference>
<feature type="transmembrane region" description="Helical" evidence="14">
    <location>
        <begin position="310"/>
        <end position="332"/>
    </location>
</feature>
<protein>
    <recommendedName>
        <fullName evidence="10">Solute carrier family 2, facilitated glucose transporter member 8</fullName>
    </recommendedName>
    <alternativeName>
        <fullName evidence="11">Glucose transporter type 8</fullName>
    </alternativeName>
    <alternativeName>
        <fullName evidence="12">Glucose transporter type X1</fullName>
    </alternativeName>
</protein>
<feature type="transmembrane region" description="Helical" evidence="14">
    <location>
        <begin position="418"/>
        <end position="438"/>
    </location>
</feature>
<keyword evidence="13" id="KW-0813">Transport</keyword>
<dbReference type="Pfam" id="PF00083">
    <property type="entry name" value="Sugar_tr"/>
    <property type="match status" value="1"/>
</dbReference>
<dbReference type="InterPro" id="IPR050549">
    <property type="entry name" value="MFS_Trehalose_Transporter"/>
</dbReference>
<keyword evidence="3" id="KW-1003">Cell membrane</keyword>
<dbReference type="SUPFAM" id="SSF103473">
    <property type="entry name" value="MFS general substrate transporter"/>
    <property type="match status" value="1"/>
</dbReference>
<feature type="transmembrane region" description="Helical" evidence="14">
    <location>
        <begin position="50"/>
        <end position="71"/>
    </location>
</feature>
<comment type="catalytic activity">
    <reaction evidence="8">
        <text>alpha,alpha-trehalose(in) = alpha,alpha-trehalose(out)</text>
        <dbReference type="Rhea" id="RHEA:17629"/>
        <dbReference type="ChEBI" id="CHEBI:16551"/>
    </reaction>
</comment>
<feature type="transmembrane region" description="Helical" evidence="14">
    <location>
        <begin position="78"/>
        <end position="97"/>
    </location>
</feature>
<feature type="transmembrane region" description="Helical" evidence="14">
    <location>
        <begin position="389"/>
        <end position="406"/>
    </location>
</feature>
<evidence type="ECO:0000256" key="11">
    <source>
        <dbReference type="ARBA" id="ARBA00077395"/>
    </source>
</evidence>
<evidence type="ECO:0000256" key="7">
    <source>
        <dbReference type="ARBA" id="ARBA00023180"/>
    </source>
</evidence>
<evidence type="ECO:0000256" key="2">
    <source>
        <dbReference type="ARBA" id="ARBA00004651"/>
    </source>
</evidence>
<feature type="transmembrane region" description="Helical" evidence="14">
    <location>
        <begin position="281"/>
        <end position="303"/>
    </location>
</feature>
<reference evidence="17" key="1">
    <citation type="submission" date="2003-08" db="EMBL/GenBank/DDBJ databases">
        <authorList>
            <person name="Birren B."/>
            <person name="Nusbaum C."/>
            <person name="Abebe A."/>
            <person name="Abouelleil A."/>
            <person name="Adekoya E."/>
            <person name="Ait-zahra M."/>
            <person name="Allen N."/>
            <person name="Allen T."/>
            <person name="An P."/>
            <person name="Anderson M."/>
            <person name="Anderson S."/>
            <person name="Arachchi H."/>
            <person name="Armbruster J."/>
            <person name="Bachantsang P."/>
            <person name="Baldwin J."/>
            <person name="Barry A."/>
            <person name="Bayul T."/>
            <person name="Blitshsteyn B."/>
            <person name="Bloom T."/>
            <person name="Blye J."/>
            <person name="Boguslavskiy L."/>
            <person name="Borowsky M."/>
            <person name="Boukhgalter B."/>
            <person name="Brunache A."/>
            <person name="Butler J."/>
            <person name="Calixte N."/>
            <person name="Calvo S."/>
            <person name="Camarata J."/>
            <person name="Campo K."/>
            <person name="Chang J."/>
            <person name="Cheshatsang Y."/>
            <person name="Citroen M."/>
            <person name="Collymore A."/>
            <person name="Considine T."/>
            <person name="Cook A."/>
            <person name="Cooke P."/>
            <person name="Corum B."/>
            <person name="Cuomo C."/>
            <person name="David R."/>
            <person name="Dawoe T."/>
            <person name="Degray S."/>
            <person name="Dodge S."/>
            <person name="Dooley K."/>
            <person name="Dorje P."/>
            <person name="Dorjee K."/>
            <person name="Dorris L."/>
            <person name="Duffey N."/>
            <person name="Dupes A."/>
            <person name="Elkins T."/>
            <person name="Engels R."/>
            <person name="Erickson J."/>
            <person name="Farina A."/>
            <person name="Faro S."/>
            <person name="Ferreira P."/>
            <person name="Fischer H."/>
            <person name="Fitzgerald M."/>
            <person name="Foley K."/>
            <person name="Gage D."/>
            <person name="Galagan J."/>
            <person name="Gearin G."/>
            <person name="Gnerre S."/>
            <person name="Gnirke A."/>
            <person name="Goyette A."/>
            <person name="Graham J."/>
            <person name="Grandbois E."/>
            <person name="Gyaltsen K."/>
            <person name="Hafez N."/>
            <person name="Hagopian D."/>
            <person name="Hagos B."/>
            <person name="Hall J."/>
            <person name="Hatcher B."/>
            <person name="Heller A."/>
            <person name="Higgins H."/>
            <person name="Honan T."/>
            <person name="Horn A."/>
            <person name="Houde N."/>
            <person name="Hughes L."/>
            <person name="Hulme W."/>
            <person name="Husby E."/>
            <person name="Iliev I."/>
            <person name="Jaffe D."/>
            <person name="Jones C."/>
            <person name="Kamal M."/>
            <person name="Kamat A."/>
            <person name="Kamvysselis M."/>
            <person name="Karlsson E."/>
            <person name="Kells C."/>
            <person name="Kieu A."/>
            <person name="Kisner P."/>
            <person name="Kodira C."/>
            <person name="Kulbokas E."/>
            <person name="Labutti K."/>
            <person name="Lama D."/>
            <person name="Landers T."/>
            <person name="Leger J."/>
            <person name="Levine S."/>
            <person name="Lewis D."/>
            <person name="Lewis T."/>
            <person name="Lindblad-toh K."/>
            <person name="Liu X."/>
            <person name="Lokyitsang T."/>
            <person name="Lokyitsang Y."/>
            <person name="Lucien O."/>
            <person name="Lui A."/>
            <person name="Ma L.J."/>
            <person name="Mabbitt R."/>
            <person name="Macdonald J."/>
            <person name="Maclean C."/>
            <person name="Major J."/>
            <person name="Manning J."/>
            <person name="Marabella R."/>
            <person name="Maru K."/>
            <person name="Matthews C."/>
            <person name="Mauceli E."/>
            <person name="Mccarthy M."/>
            <person name="Mcdonough S."/>
            <person name="Mcghee T."/>
            <person name="Meldrim J."/>
            <person name="Meneus L."/>
            <person name="Mesirov J."/>
            <person name="Mihalev A."/>
            <person name="Mihova T."/>
            <person name="Mikkelsen T."/>
            <person name="Mlenga V."/>
            <person name="Moru K."/>
            <person name="Mozes J."/>
            <person name="Mulrain L."/>
            <person name="Munson G."/>
            <person name="Naylor J."/>
            <person name="Newes C."/>
            <person name="Nguyen C."/>
            <person name="Nguyen N."/>
            <person name="Nguyen T."/>
            <person name="Nicol R."/>
            <person name="Nielsen C."/>
            <person name="Nizzari M."/>
            <person name="Norbu C."/>
            <person name="Norbu N."/>
            <person name="O'donnell P."/>
            <person name="Okoawo O."/>
            <person name="O'leary S."/>
            <person name="Omotosho B."/>
            <person name="O'neill K."/>
            <person name="Osman S."/>
            <person name="Parker S."/>
            <person name="Perrin D."/>
            <person name="Phunkhang P."/>
            <person name="Piqani B."/>
            <person name="Purcell S."/>
            <person name="Rachupka T."/>
            <person name="Ramasamy U."/>
            <person name="Rameau R."/>
            <person name="Ray V."/>
            <person name="Raymond C."/>
            <person name="Retta R."/>
            <person name="Richardson S."/>
            <person name="Rise C."/>
            <person name="Rodriguez J."/>
            <person name="Rogers J."/>
            <person name="Rogov P."/>
            <person name="Rutman M."/>
            <person name="Schupbach R."/>
            <person name="Seaman C."/>
            <person name="Settipalli S."/>
            <person name="Sharpe T."/>
            <person name="Sheridan J."/>
            <person name="Sherpa N."/>
            <person name="Shi J."/>
            <person name="Smirnov S."/>
            <person name="Smith C."/>
            <person name="Sougnez C."/>
            <person name="Spencer B."/>
            <person name="Stalker J."/>
            <person name="Stange-thomann N."/>
            <person name="Stavropoulos S."/>
            <person name="Stetson K."/>
            <person name="Stone C."/>
            <person name="Stone S."/>
            <person name="Stubbs M."/>
            <person name="Talamas J."/>
            <person name="Tchuinga P."/>
            <person name="Tenzing P."/>
            <person name="Tesfaye S."/>
            <person name="Theodore J."/>
            <person name="Thoulutsang Y."/>
            <person name="Topham K."/>
            <person name="Towey S."/>
            <person name="Tsamla T."/>
            <person name="Tsomo N."/>
            <person name="Vallee D."/>
            <person name="Vassiliev H."/>
            <person name="Venkataraman V."/>
            <person name="Vinson J."/>
            <person name="Vo A."/>
            <person name="Wade C."/>
            <person name="Wang S."/>
            <person name="Wangchuk T."/>
            <person name="Wangdi T."/>
            <person name="Whittaker C."/>
            <person name="Wilkinson J."/>
            <person name="Wu Y."/>
            <person name="Wyman D."/>
            <person name="Yadav S."/>
            <person name="Yang S."/>
            <person name="Yang X."/>
            <person name="Yeager S."/>
            <person name="Yee E."/>
            <person name="Young G."/>
            <person name="Zainoun J."/>
            <person name="Zembeck L."/>
            <person name="Zimmer A."/>
            <person name="Zody M."/>
            <person name="Lander E."/>
        </authorList>
    </citation>
    <scope>NUCLEOTIDE SEQUENCE [LARGE SCALE GENOMIC DNA]</scope>
</reference>
<comment type="similarity">
    <text evidence="13">Belongs to the major facilitator superfamily. Sugar transporter (TC 2.A.1.1) family.</text>
</comment>
<dbReference type="InterPro" id="IPR020846">
    <property type="entry name" value="MFS_dom"/>
</dbReference>
<keyword evidence="4 14" id="KW-0812">Transmembrane</keyword>
<dbReference type="PANTHER" id="PTHR48021:SF1">
    <property type="entry name" value="GH07001P-RELATED"/>
    <property type="match status" value="1"/>
</dbReference>
<evidence type="ECO:0000259" key="15">
    <source>
        <dbReference type="PROSITE" id="PS50850"/>
    </source>
</evidence>
<keyword evidence="5 14" id="KW-1133">Transmembrane helix</keyword>
<reference evidence="16" key="2">
    <citation type="submission" date="2025-08" db="UniProtKB">
        <authorList>
            <consortium name="Ensembl"/>
        </authorList>
    </citation>
    <scope>IDENTIFICATION</scope>
</reference>
<name>H2YZ79_CIOSA</name>
<dbReference type="GeneTree" id="ENSGT00940000158795"/>
<dbReference type="PRINTS" id="PR00171">
    <property type="entry name" value="SUGRTRNSPORT"/>
</dbReference>
<accession>H2YZ79</accession>
<dbReference type="GO" id="GO:0033300">
    <property type="term" value="F:dehydroascorbic acid transmembrane transporter activity"/>
    <property type="evidence" value="ECO:0007669"/>
    <property type="project" value="UniProtKB-ARBA"/>
</dbReference>
<feature type="transmembrane region" description="Helical" evidence="14">
    <location>
        <begin position="136"/>
        <end position="156"/>
    </location>
</feature>
<dbReference type="PANTHER" id="PTHR48021">
    <property type="match status" value="1"/>
</dbReference>
<dbReference type="AlphaFoldDB" id="H2YZ79"/>
<evidence type="ECO:0000256" key="4">
    <source>
        <dbReference type="ARBA" id="ARBA00022692"/>
    </source>
</evidence>
<evidence type="ECO:0000256" key="13">
    <source>
        <dbReference type="RuleBase" id="RU003346"/>
    </source>
</evidence>
<comment type="subcellular location">
    <subcellularLocation>
        <location evidence="2">Cell membrane</location>
        <topology evidence="2">Multi-pass membrane protein</topology>
    </subcellularLocation>
</comment>
<dbReference type="Gene3D" id="1.20.1250.20">
    <property type="entry name" value="MFS general substrate transporter like domains"/>
    <property type="match status" value="1"/>
</dbReference>
<feature type="domain" description="Major facilitator superfamily (MFS) profile" evidence="15">
    <location>
        <begin position="8"/>
        <end position="442"/>
    </location>
</feature>
<evidence type="ECO:0000313" key="17">
    <source>
        <dbReference type="Proteomes" id="UP000007875"/>
    </source>
</evidence>
<dbReference type="HOGENOM" id="CLU_001265_30_5_1"/>
<sequence>SKIPLFFYSGIMVLGAVSTGLMLGLSAPIIPKMETDKSPNAIHVDKSEASWIGSLLMLGGMVGGPIAGIFMQHFGRKPTAIASGIPYVGGLLMISFAKNVWMVYAGRVITGVAMAFTSLAVPTYVSEISTKGLRGLLGSGNQLGITLGVFISYAAGELPWRTLPLVLAGIPVLFVICCLILPETPQFLCMENKPSEAARALQKIRGKNANINSELEGIQQTLSLSMDSASWIEIVTTSSMRWPLLLSILSMFLQQFSGINCIMFYFHTIFQASRFTTSSQLYMASLLVAGVQVLFTVVSCLLVDRAGRRFLLILSGSVMAISMVTFGLYFQLFSSKTFTNNLLLIFLLDLNWLALTSMMVYIIAFSLGLGPIPWLLMVELIPLRARAKSSGCVIAFNLLFAFLTTKEFHDLIATSDQATFWMFGGICVLSVLFVIFLLPETKGRTFEEIERYFQRD</sequence>
<feature type="transmembrane region" description="Helical" evidence="14">
    <location>
        <begin position="244"/>
        <end position="266"/>
    </location>
</feature>
<dbReference type="PROSITE" id="PS50850">
    <property type="entry name" value="MFS"/>
    <property type="match status" value="1"/>
</dbReference>
<evidence type="ECO:0000256" key="3">
    <source>
        <dbReference type="ARBA" id="ARBA00022475"/>
    </source>
</evidence>
<dbReference type="InterPro" id="IPR003663">
    <property type="entry name" value="Sugar/inositol_transpt"/>
</dbReference>
<feature type="transmembrane region" description="Helical" evidence="14">
    <location>
        <begin position="162"/>
        <end position="181"/>
    </location>
</feature>
<evidence type="ECO:0000256" key="1">
    <source>
        <dbReference type="ARBA" id="ARBA00001787"/>
    </source>
</evidence>
<evidence type="ECO:0000256" key="8">
    <source>
        <dbReference type="ARBA" id="ARBA00052140"/>
    </source>
</evidence>
<reference evidence="16" key="3">
    <citation type="submission" date="2025-09" db="UniProtKB">
        <authorList>
            <consortium name="Ensembl"/>
        </authorList>
    </citation>
    <scope>IDENTIFICATION</scope>
</reference>
<keyword evidence="17" id="KW-1185">Reference proteome</keyword>
<dbReference type="InterPro" id="IPR036259">
    <property type="entry name" value="MFS_trans_sf"/>
</dbReference>
<dbReference type="Proteomes" id="UP000007875">
    <property type="component" value="Unassembled WGS sequence"/>
</dbReference>
<evidence type="ECO:0000256" key="9">
    <source>
        <dbReference type="ARBA" id="ARBA00059062"/>
    </source>
</evidence>
<evidence type="ECO:0000256" key="10">
    <source>
        <dbReference type="ARBA" id="ARBA00067382"/>
    </source>
</evidence>
<comment type="catalytic activity">
    <reaction evidence="1">
        <text>L-dehydroascorbate(out) = L-dehydroascorbate(in)</text>
        <dbReference type="Rhea" id="RHEA:60380"/>
        <dbReference type="ChEBI" id="CHEBI:58539"/>
    </reaction>
</comment>